<protein>
    <submittedName>
        <fullName evidence="2">Uncharacterized protein</fullName>
    </submittedName>
</protein>
<reference evidence="2 3" key="1">
    <citation type="submission" date="2020-02" db="EMBL/GenBank/DDBJ databases">
        <title>A chromosome-scale genome assembly of the black bullhead catfish (Ameiurus melas).</title>
        <authorList>
            <person name="Wen M."/>
            <person name="Zham M."/>
            <person name="Cabau C."/>
            <person name="Klopp C."/>
            <person name="Donnadieu C."/>
            <person name="Roques C."/>
            <person name="Bouchez O."/>
            <person name="Lampietro C."/>
            <person name="Jouanno E."/>
            <person name="Herpin A."/>
            <person name="Louis A."/>
            <person name="Berthelot C."/>
            <person name="Parey E."/>
            <person name="Roest-Crollius H."/>
            <person name="Braasch I."/>
            <person name="Postlethwait J."/>
            <person name="Robinson-Rechavi M."/>
            <person name="Echchiki A."/>
            <person name="Begum T."/>
            <person name="Montfort J."/>
            <person name="Schartl M."/>
            <person name="Bobe J."/>
            <person name="Guiguen Y."/>
        </authorList>
    </citation>
    <scope>NUCLEOTIDE SEQUENCE [LARGE SCALE GENOMIC DNA]</scope>
    <source>
        <strain evidence="2">M_S1</strain>
        <tissue evidence="2">Blood</tissue>
    </source>
</reference>
<organism evidence="2 3">
    <name type="scientific">Ameiurus melas</name>
    <name type="common">Black bullhead</name>
    <name type="synonym">Silurus melas</name>
    <dbReference type="NCBI Taxonomy" id="219545"/>
    <lineage>
        <taxon>Eukaryota</taxon>
        <taxon>Metazoa</taxon>
        <taxon>Chordata</taxon>
        <taxon>Craniata</taxon>
        <taxon>Vertebrata</taxon>
        <taxon>Euteleostomi</taxon>
        <taxon>Actinopterygii</taxon>
        <taxon>Neopterygii</taxon>
        <taxon>Teleostei</taxon>
        <taxon>Ostariophysi</taxon>
        <taxon>Siluriformes</taxon>
        <taxon>Ictaluridae</taxon>
        <taxon>Ameiurus</taxon>
    </lineage>
</organism>
<dbReference type="EMBL" id="JAAGNN010000007">
    <property type="protein sequence ID" value="KAF4086640.1"/>
    <property type="molecule type" value="Genomic_DNA"/>
</dbReference>
<proteinExistence type="predicted"/>
<comment type="caution">
    <text evidence="2">The sequence shown here is derived from an EMBL/GenBank/DDBJ whole genome shotgun (WGS) entry which is preliminary data.</text>
</comment>
<evidence type="ECO:0000313" key="3">
    <source>
        <dbReference type="Proteomes" id="UP000593565"/>
    </source>
</evidence>
<evidence type="ECO:0000313" key="2">
    <source>
        <dbReference type="EMBL" id="KAF4086640.1"/>
    </source>
</evidence>
<feature type="compositionally biased region" description="Basic residues" evidence="1">
    <location>
        <begin position="76"/>
        <end position="87"/>
    </location>
</feature>
<dbReference type="AlphaFoldDB" id="A0A7J6AVC6"/>
<feature type="region of interest" description="Disordered" evidence="1">
    <location>
        <begin position="46"/>
        <end position="87"/>
    </location>
</feature>
<evidence type="ECO:0000256" key="1">
    <source>
        <dbReference type="SAM" id="MobiDB-lite"/>
    </source>
</evidence>
<feature type="region of interest" description="Disordered" evidence="1">
    <location>
        <begin position="1"/>
        <end position="20"/>
    </location>
</feature>
<keyword evidence="3" id="KW-1185">Reference proteome</keyword>
<feature type="compositionally biased region" description="Polar residues" evidence="1">
    <location>
        <begin position="1"/>
        <end position="16"/>
    </location>
</feature>
<dbReference type="Proteomes" id="UP000593565">
    <property type="component" value="Unassembled WGS sequence"/>
</dbReference>
<gene>
    <name evidence="2" type="ORF">AMELA_G00085980</name>
</gene>
<name>A0A7J6AVC6_AMEME</name>
<accession>A0A7J6AVC6</accession>
<sequence length="87" mass="9707">MLPSSSVLSSRATGQDSMFHVITDSPLVKRSKVTVSETLTVLLLPSGRKNYPMYKPRAESERPSPPPTETRNLPPRPKRDKKHKAPV</sequence>